<accession>A0AAN8JTU8</accession>
<dbReference type="AlphaFoldDB" id="A0AAN8JTU8"/>
<organism evidence="1 2">
    <name type="scientific">Patella caerulea</name>
    <name type="common">Rayed Mediterranean limpet</name>
    <dbReference type="NCBI Taxonomy" id="87958"/>
    <lineage>
        <taxon>Eukaryota</taxon>
        <taxon>Metazoa</taxon>
        <taxon>Spiralia</taxon>
        <taxon>Lophotrochozoa</taxon>
        <taxon>Mollusca</taxon>
        <taxon>Gastropoda</taxon>
        <taxon>Patellogastropoda</taxon>
        <taxon>Patelloidea</taxon>
        <taxon>Patellidae</taxon>
        <taxon>Patella</taxon>
    </lineage>
</organism>
<proteinExistence type="predicted"/>
<dbReference type="SUPFAM" id="SSF48208">
    <property type="entry name" value="Six-hairpin glycosidases"/>
    <property type="match status" value="2"/>
</dbReference>
<protein>
    <submittedName>
        <fullName evidence="1">Uncharacterized protein</fullName>
    </submittedName>
</protein>
<dbReference type="InterPro" id="IPR008928">
    <property type="entry name" value="6-hairpin_glycosidase_sf"/>
</dbReference>
<comment type="caution">
    <text evidence="1">The sequence shown here is derived from an EMBL/GenBank/DDBJ whole genome shotgun (WGS) entry which is preliminary data.</text>
</comment>
<evidence type="ECO:0000313" key="2">
    <source>
        <dbReference type="Proteomes" id="UP001347796"/>
    </source>
</evidence>
<name>A0AAN8JTU8_PATCE</name>
<dbReference type="GO" id="GO:0005975">
    <property type="term" value="P:carbohydrate metabolic process"/>
    <property type="evidence" value="ECO:0007669"/>
    <property type="project" value="InterPro"/>
</dbReference>
<sequence>MAEERMNVNCLLEASDKALEYLVNNLDDGAEFVGDDVKQDLCVVYKLPMLLLVKGREQLANYILDNIKEKFMQSDGDFISYKMKNGTDRKTASGPLAHFWAYMNGWIAMAAHRAGRFDISFPAYNYMKSFYNPGMRSITCSELYNDVTKGKGQEVGIFMTSHVGLTALYFGELVFATELGDSVERFVVNQPNIHEEFFIRMSADTKDVVREASIPELSPFYSVKLSQPNQLYFLLGYPVIFLCKLFQATQKQHYLTSAEKILEFLLSCDQSMYTFHFSHKVAYGAAMVARETKSLQYKVLSEKISQYLLGIQSNDGDFLSFQSVHDNYDQTAEIAIWLNEIYVELSRFRK</sequence>
<reference evidence="1 2" key="1">
    <citation type="submission" date="2024-01" db="EMBL/GenBank/DDBJ databases">
        <title>The genome of the rayed Mediterranean limpet Patella caerulea (Linnaeus, 1758).</title>
        <authorList>
            <person name="Anh-Thu Weber A."/>
            <person name="Halstead-Nussloch G."/>
        </authorList>
    </citation>
    <scope>NUCLEOTIDE SEQUENCE [LARGE SCALE GENOMIC DNA]</scope>
    <source>
        <strain evidence="1">AATW-2023a</strain>
        <tissue evidence="1">Whole specimen</tissue>
    </source>
</reference>
<gene>
    <name evidence="1" type="ORF">SNE40_010249</name>
</gene>
<keyword evidence="2" id="KW-1185">Reference proteome</keyword>
<dbReference type="Proteomes" id="UP001347796">
    <property type="component" value="Unassembled WGS sequence"/>
</dbReference>
<evidence type="ECO:0000313" key="1">
    <source>
        <dbReference type="EMBL" id="KAK6182601.1"/>
    </source>
</evidence>
<dbReference type="EMBL" id="JAZGQO010000007">
    <property type="protein sequence ID" value="KAK6182601.1"/>
    <property type="molecule type" value="Genomic_DNA"/>
</dbReference>